<dbReference type="InterPro" id="IPR045851">
    <property type="entry name" value="AMP-bd_C_sf"/>
</dbReference>
<dbReference type="PANTHER" id="PTHR43201:SF8">
    <property type="entry name" value="ACYL-COA SYNTHETASE FAMILY MEMBER 3"/>
    <property type="match status" value="1"/>
</dbReference>
<dbReference type="GO" id="GO:0031956">
    <property type="term" value="F:medium-chain fatty acid-CoA ligase activity"/>
    <property type="evidence" value="ECO:0007669"/>
    <property type="project" value="TreeGrafter"/>
</dbReference>
<comment type="similarity">
    <text evidence="1">Belongs to the ATP-dependent AMP-binding enzyme family.</text>
</comment>
<dbReference type="Pfam" id="PF00501">
    <property type="entry name" value="AMP-binding"/>
    <property type="match status" value="1"/>
</dbReference>
<dbReference type="InterPro" id="IPR025110">
    <property type="entry name" value="AMP-bd_C"/>
</dbReference>
<evidence type="ECO:0000259" key="3">
    <source>
        <dbReference type="Pfam" id="PF13193"/>
    </source>
</evidence>
<dbReference type="Gene3D" id="2.30.38.10">
    <property type="entry name" value="Luciferase, Domain 3"/>
    <property type="match status" value="1"/>
</dbReference>
<comment type="caution">
    <text evidence="4">The sequence shown here is derived from an EMBL/GenBank/DDBJ whole genome shotgun (WGS) entry which is preliminary data.</text>
</comment>
<dbReference type="AlphaFoldDB" id="A0A2R5GCJ1"/>
<dbReference type="EMBL" id="BEYU01000040">
    <property type="protein sequence ID" value="GBG28275.1"/>
    <property type="molecule type" value="Genomic_DNA"/>
</dbReference>
<name>A0A2R5GCJ1_9STRA</name>
<sequence>MTEETRGSKDNACEDAPYEPEDPAMLIFTSGTTGRPKGVVTRFLSLDAQVNDQRSMWGWTADDRVLNVLPLHHVHGVINMTAVPLYSGACVEYMVPDPTRIWQRFRMGAMVGPLSLFMAVPTIYAKLIQTYETFSPEEQRACSEAARDLRLMPMPSARVRIVDEESGKEISPESGESGELRITGDIVFKEYWNRPDATAEAFDEEGWFKTGDIAAYDPEKDSYRILGRASADIIKTGGYKVSANEIERELLDHPAIREIAVLGLPDEVYGERVAAIVVLRPDQPAPSDEDLRAWAKERIASYKAPSTWLFLDDEIPKNAMGKVAKKQLRRDLFNVE</sequence>
<evidence type="ECO:0000313" key="5">
    <source>
        <dbReference type="Proteomes" id="UP000241890"/>
    </source>
</evidence>
<protein>
    <submittedName>
        <fullName evidence="4">Malonate--CoA ligase</fullName>
    </submittedName>
</protein>
<reference evidence="4 5" key="1">
    <citation type="submission" date="2017-12" db="EMBL/GenBank/DDBJ databases">
        <title>Sequencing, de novo assembly and annotation of complete genome of a new Thraustochytrid species, strain FCC1311.</title>
        <authorList>
            <person name="Sedici K."/>
            <person name="Godart F."/>
            <person name="Aiese Cigliano R."/>
            <person name="Sanseverino W."/>
            <person name="Barakat M."/>
            <person name="Ortet P."/>
            <person name="Marechal E."/>
            <person name="Cagnac O."/>
            <person name="Amato A."/>
        </authorList>
    </citation>
    <scope>NUCLEOTIDE SEQUENCE [LARGE SCALE GENOMIC DNA]</scope>
</reference>
<organism evidence="4 5">
    <name type="scientific">Hondaea fermentalgiana</name>
    <dbReference type="NCBI Taxonomy" id="2315210"/>
    <lineage>
        <taxon>Eukaryota</taxon>
        <taxon>Sar</taxon>
        <taxon>Stramenopiles</taxon>
        <taxon>Bigyra</taxon>
        <taxon>Labyrinthulomycetes</taxon>
        <taxon>Thraustochytrida</taxon>
        <taxon>Thraustochytriidae</taxon>
        <taxon>Hondaea</taxon>
    </lineage>
</organism>
<gene>
    <name evidence="4" type="ORF">FCC1311_042091</name>
</gene>
<keyword evidence="4" id="KW-0436">Ligase</keyword>
<accession>A0A2R5GCJ1</accession>
<dbReference type="SUPFAM" id="SSF56801">
    <property type="entry name" value="Acetyl-CoA synthetase-like"/>
    <property type="match status" value="1"/>
</dbReference>
<keyword evidence="5" id="KW-1185">Reference proteome</keyword>
<proteinExistence type="inferred from homology"/>
<dbReference type="Gene3D" id="3.40.50.12780">
    <property type="entry name" value="N-terminal domain of ligase-like"/>
    <property type="match status" value="1"/>
</dbReference>
<dbReference type="PANTHER" id="PTHR43201">
    <property type="entry name" value="ACYL-COA SYNTHETASE"/>
    <property type="match status" value="1"/>
</dbReference>
<dbReference type="PROSITE" id="PS00455">
    <property type="entry name" value="AMP_BINDING"/>
    <property type="match status" value="1"/>
</dbReference>
<dbReference type="Gene3D" id="3.30.300.30">
    <property type="match status" value="1"/>
</dbReference>
<dbReference type="InterPro" id="IPR042099">
    <property type="entry name" value="ANL_N_sf"/>
</dbReference>
<dbReference type="InterPro" id="IPR020845">
    <property type="entry name" value="AMP-binding_CS"/>
</dbReference>
<dbReference type="InParanoid" id="A0A2R5GCJ1"/>
<feature type="domain" description="AMP-dependent synthetase/ligase" evidence="2">
    <location>
        <begin position="11"/>
        <end position="137"/>
    </location>
</feature>
<feature type="domain" description="AMP-binding enzyme C-terminal" evidence="3">
    <location>
        <begin position="245"/>
        <end position="322"/>
    </location>
</feature>
<evidence type="ECO:0000256" key="1">
    <source>
        <dbReference type="ARBA" id="ARBA00006432"/>
    </source>
</evidence>
<evidence type="ECO:0000259" key="2">
    <source>
        <dbReference type="Pfam" id="PF00501"/>
    </source>
</evidence>
<evidence type="ECO:0000313" key="4">
    <source>
        <dbReference type="EMBL" id="GBG28275.1"/>
    </source>
</evidence>
<dbReference type="OrthoDB" id="2962993at2759"/>
<dbReference type="Proteomes" id="UP000241890">
    <property type="component" value="Unassembled WGS sequence"/>
</dbReference>
<dbReference type="Pfam" id="PF13193">
    <property type="entry name" value="AMP-binding_C"/>
    <property type="match status" value="1"/>
</dbReference>
<dbReference type="InterPro" id="IPR000873">
    <property type="entry name" value="AMP-dep_synth/lig_dom"/>
</dbReference>
<dbReference type="GO" id="GO:0006631">
    <property type="term" value="P:fatty acid metabolic process"/>
    <property type="evidence" value="ECO:0007669"/>
    <property type="project" value="TreeGrafter"/>
</dbReference>